<evidence type="ECO:0000256" key="2">
    <source>
        <dbReference type="PIRSR" id="PIRSR600101-2"/>
    </source>
</evidence>
<dbReference type="SUPFAM" id="SSF56235">
    <property type="entry name" value="N-terminal nucleophile aminohydrolases (Ntn hydrolases)"/>
    <property type="match status" value="1"/>
</dbReference>
<dbReference type="PANTHER" id="PTHR11686">
    <property type="entry name" value="GAMMA GLUTAMYL TRANSPEPTIDASE"/>
    <property type="match status" value="1"/>
</dbReference>
<dbReference type="EMBL" id="SDRB02007868">
    <property type="protein sequence ID" value="THG10492.1"/>
    <property type="molecule type" value="Genomic_DNA"/>
</dbReference>
<dbReference type="GO" id="GO:0036374">
    <property type="term" value="F:glutathione hydrolase activity"/>
    <property type="evidence" value="ECO:0007669"/>
    <property type="project" value="InterPro"/>
</dbReference>
<evidence type="ECO:0000256" key="1">
    <source>
        <dbReference type="PIRSR" id="PIRSR600101-1"/>
    </source>
</evidence>
<protein>
    <submittedName>
        <fullName evidence="3">Uncharacterized protein</fullName>
    </submittedName>
</protein>
<dbReference type="AlphaFoldDB" id="A0A4S4E3J7"/>
<feature type="active site" description="Nucleophile" evidence="1">
    <location>
        <position position="142"/>
    </location>
</feature>
<dbReference type="PRINTS" id="PR01210">
    <property type="entry name" value="GGTRANSPTASE"/>
</dbReference>
<evidence type="ECO:0000313" key="4">
    <source>
        <dbReference type="Proteomes" id="UP000306102"/>
    </source>
</evidence>
<comment type="caution">
    <text evidence="3">The sequence shown here is derived from an EMBL/GenBank/DDBJ whole genome shotgun (WGS) entry which is preliminary data.</text>
</comment>
<evidence type="ECO:0000313" key="3">
    <source>
        <dbReference type="EMBL" id="THG10492.1"/>
    </source>
</evidence>
<accession>A0A4S4E3J7</accession>
<dbReference type="Gene3D" id="3.60.20.40">
    <property type="match status" value="1"/>
</dbReference>
<gene>
    <name evidence="3" type="ORF">TEA_012520</name>
</gene>
<name>A0A4S4E3J7_CAMSN</name>
<feature type="binding site" evidence="2">
    <location>
        <position position="184"/>
    </location>
    <ligand>
        <name>L-glutamate</name>
        <dbReference type="ChEBI" id="CHEBI:29985"/>
    </ligand>
</feature>
<sequence>MTGRSGQELMNKGYKEVSKTKRRLSSLSFSYLYIPSLSSLTCLPECSLGDSCSPLNSCAGFSVGPAIGPRFGRRGSTQPVPSGASSFIINHVCSSSSSSSSLSPSPSPFCSLALLNAKGIAALGGADCDLLFRWNPIHDHGTSHISIVDSQRNAVSMTTTINSYFGAQFLSPSTGILLNNEMDDFSIPANSSVGNSPPAPANSVHPFKRPLSSMAPTIIVKGAQLKAVMGASGGSMIIGGTTEVFLNYFARRMDPLSSVMAPRYYHELIPNVLYYENWTTVIGDHFEAPANIRAALKKKGHILQSLAGGTICQFVVQELKASSKFGELVAVSDPRKGGFPAGF</sequence>
<dbReference type="GO" id="GO:0005886">
    <property type="term" value="C:plasma membrane"/>
    <property type="evidence" value="ECO:0007669"/>
    <property type="project" value="TreeGrafter"/>
</dbReference>
<dbReference type="STRING" id="542762.A0A4S4E3J7"/>
<feature type="binding site" evidence="2">
    <location>
        <position position="234"/>
    </location>
    <ligand>
        <name>L-glutamate</name>
        <dbReference type="ChEBI" id="CHEBI:29985"/>
    </ligand>
</feature>
<feature type="binding site" evidence="2">
    <location>
        <begin position="160"/>
        <end position="162"/>
    </location>
    <ligand>
        <name>L-glutamate</name>
        <dbReference type="ChEBI" id="CHEBI:29985"/>
    </ligand>
</feature>
<feature type="binding site" evidence="2">
    <location>
        <begin position="212"/>
        <end position="213"/>
    </location>
    <ligand>
        <name>L-glutamate</name>
        <dbReference type="ChEBI" id="CHEBI:29985"/>
    </ligand>
</feature>
<dbReference type="InterPro" id="IPR043137">
    <property type="entry name" value="GGT_ssub_C"/>
</dbReference>
<dbReference type="InterPro" id="IPR000101">
    <property type="entry name" value="GGT_peptidase"/>
</dbReference>
<dbReference type="PANTHER" id="PTHR11686:SF34">
    <property type="entry name" value="GLUTATHIONE HYDROLASE 1-RELATED"/>
    <property type="match status" value="1"/>
</dbReference>
<dbReference type="InterPro" id="IPR029055">
    <property type="entry name" value="Ntn_hydrolases_N"/>
</dbReference>
<dbReference type="GO" id="GO:0006751">
    <property type="term" value="P:glutathione catabolic process"/>
    <property type="evidence" value="ECO:0007669"/>
    <property type="project" value="InterPro"/>
</dbReference>
<organism evidence="3 4">
    <name type="scientific">Camellia sinensis var. sinensis</name>
    <name type="common">China tea</name>
    <dbReference type="NCBI Taxonomy" id="542762"/>
    <lineage>
        <taxon>Eukaryota</taxon>
        <taxon>Viridiplantae</taxon>
        <taxon>Streptophyta</taxon>
        <taxon>Embryophyta</taxon>
        <taxon>Tracheophyta</taxon>
        <taxon>Spermatophyta</taxon>
        <taxon>Magnoliopsida</taxon>
        <taxon>eudicotyledons</taxon>
        <taxon>Gunneridae</taxon>
        <taxon>Pentapetalae</taxon>
        <taxon>asterids</taxon>
        <taxon>Ericales</taxon>
        <taxon>Theaceae</taxon>
        <taxon>Camellia</taxon>
    </lineage>
</organism>
<reference evidence="3 4" key="1">
    <citation type="journal article" date="2018" name="Proc. Natl. Acad. Sci. U.S.A.">
        <title>Draft genome sequence of Camellia sinensis var. sinensis provides insights into the evolution of the tea genome and tea quality.</title>
        <authorList>
            <person name="Wei C."/>
            <person name="Yang H."/>
            <person name="Wang S."/>
            <person name="Zhao J."/>
            <person name="Liu C."/>
            <person name="Gao L."/>
            <person name="Xia E."/>
            <person name="Lu Y."/>
            <person name="Tai Y."/>
            <person name="She G."/>
            <person name="Sun J."/>
            <person name="Cao H."/>
            <person name="Tong W."/>
            <person name="Gao Q."/>
            <person name="Li Y."/>
            <person name="Deng W."/>
            <person name="Jiang X."/>
            <person name="Wang W."/>
            <person name="Chen Q."/>
            <person name="Zhang S."/>
            <person name="Li H."/>
            <person name="Wu J."/>
            <person name="Wang P."/>
            <person name="Li P."/>
            <person name="Shi C."/>
            <person name="Zheng F."/>
            <person name="Jian J."/>
            <person name="Huang B."/>
            <person name="Shan D."/>
            <person name="Shi M."/>
            <person name="Fang C."/>
            <person name="Yue Y."/>
            <person name="Li F."/>
            <person name="Li D."/>
            <person name="Wei S."/>
            <person name="Han B."/>
            <person name="Jiang C."/>
            <person name="Yin Y."/>
            <person name="Xia T."/>
            <person name="Zhang Z."/>
            <person name="Bennetzen J.L."/>
            <person name="Zhao S."/>
            <person name="Wan X."/>
        </authorList>
    </citation>
    <scope>NUCLEOTIDE SEQUENCE [LARGE SCALE GENOMIC DNA]</scope>
    <source>
        <strain evidence="4">cv. Shuchazao</strain>
        <tissue evidence="3">Leaf</tissue>
    </source>
</reference>
<proteinExistence type="predicted"/>
<dbReference type="Pfam" id="PF01019">
    <property type="entry name" value="G_glu_transpept"/>
    <property type="match status" value="1"/>
</dbReference>
<dbReference type="Proteomes" id="UP000306102">
    <property type="component" value="Unassembled WGS sequence"/>
</dbReference>
<keyword evidence="4" id="KW-1185">Reference proteome</keyword>